<dbReference type="Pfam" id="PF12362">
    <property type="entry name" value="DUF3646"/>
    <property type="match status" value="1"/>
</dbReference>
<name>A0A964T7B7_9HYPH</name>
<gene>
    <name evidence="3" type="ORF">E4O86_16090</name>
</gene>
<feature type="domain" description="DNA polymerase III subunit gamma/ tau C-terminal" evidence="2">
    <location>
        <begin position="49"/>
        <end position="161"/>
    </location>
</feature>
<dbReference type="GO" id="GO:0003887">
    <property type="term" value="F:DNA-directed DNA polymerase activity"/>
    <property type="evidence" value="ECO:0007669"/>
    <property type="project" value="UniProtKB-EC"/>
</dbReference>
<evidence type="ECO:0000313" key="4">
    <source>
        <dbReference type="Proteomes" id="UP000773614"/>
    </source>
</evidence>
<keyword evidence="3" id="KW-0808">Transferase</keyword>
<evidence type="ECO:0000259" key="2">
    <source>
        <dbReference type="Pfam" id="PF12362"/>
    </source>
</evidence>
<sequence length="187" mass="20135">LAQAAPRPTLARPSGGSGAAALSRVAEPDAVPSARLDPPPEDAAGTGFARFEDIVARAQAERDRLLVYALERHVRPVRLEPGRLEIALTADAERDLPQRLSSLLRDWTGTRWVVIVGQDPGVATIHEARMRRDTDLRAEVEQDPLVIAALRRFPGAEIVAVRERPSAAPDLPAPGPEPGEADDADED</sequence>
<dbReference type="AlphaFoldDB" id="A0A964T7B7"/>
<comment type="caution">
    <text evidence="3">The sequence shown here is derived from an EMBL/GenBank/DDBJ whole genome shotgun (WGS) entry which is preliminary data.</text>
</comment>
<reference evidence="3" key="1">
    <citation type="submission" date="2019-03" db="EMBL/GenBank/DDBJ databases">
        <title>Afifella sp. nov., isolated from activated sludge.</title>
        <authorList>
            <person name="Li Q."/>
            <person name="Liu Y."/>
        </authorList>
    </citation>
    <scope>NUCLEOTIDE SEQUENCE</scope>
    <source>
        <strain evidence="3">L72</strain>
    </source>
</reference>
<keyword evidence="4" id="KW-1185">Reference proteome</keyword>
<dbReference type="EC" id="2.7.7.7" evidence="3"/>
<dbReference type="InterPro" id="IPR022107">
    <property type="entry name" value="DNA_pol_III_gamma/tau_C"/>
</dbReference>
<protein>
    <submittedName>
        <fullName evidence="3">DNA polymerase III subunit gamma/tau</fullName>
        <ecNumber evidence="3">2.7.7.7</ecNumber>
    </submittedName>
</protein>
<accession>A0A964T7B7</accession>
<feature type="region of interest" description="Disordered" evidence="1">
    <location>
        <begin position="162"/>
        <end position="187"/>
    </location>
</feature>
<organism evidence="3 4">
    <name type="scientific">Propylenella binzhouense</name>
    <dbReference type="NCBI Taxonomy" id="2555902"/>
    <lineage>
        <taxon>Bacteria</taxon>
        <taxon>Pseudomonadati</taxon>
        <taxon>Pseudomonadota</taxon>
        <taxon>Alphaproteobacteria</taxon>
        <taxon>Hyphomicrobiales</taxon>
        <taxon>Propylenellaceae</taxon>
        <taxon>Propylenella</taxon>
    </lineage>
</organism>
<dbReference type="Proteomes" id="UP000773614">
    <property type="component" value="Unassembled WGS sequence"/>
</dbReference>
<feature type="non-terminal residue" evidence="3">
    <location>
        <position position="1"/>
    </location>
</feature>
<proteinExistence type="predicted"/>
<dbReference type="EMBL" id="SPKJ01000064">
    <property type="protein sequence ID" value="MYZ49232.1"/>
    <property type="molecule type" value="Genomic_DNA"/>
</dbReference>
<keyword evidence="3" id="KW-0548">Nucleotidyltransferase</keyword>
<evidence type="ECO:0000313" key="3">
    <source>
        <dbReference type="EMBL" id="MYZ49232.1"/>
    </source>
</evidence>
<feature type="region of interest" description="Disordered" evidence="1">
    <location>
        <begin position="1"/>
        <end position="43"/>
    </location>
</feature>
<evidence type="ECO:0000256" key="1">
    <source>
        <dbReference type="SAM" id="MobiDB-lite"/>
    </source>
</evidence>